<feature type="transmembrane region" description="Helical" evidence="1">
    <location>
        <begin position="131"/>
        <end position="150"/>
    </location>
</feature>
<keyword evidence="1" id="KW-1133">Transmembrane helix</keyword>
<keyword evidence="1" id="KW-0812">Transmembrane</keyword>
<keyword evidence="4" id="KW-1185">Reference proteome</keyword>
<proteinExistence type="predicted"/>
<accession>A0A9X6RKA1</accession>
<sequence length="151" mass="16547">MQSAPLLFCLIALLTSVNGGHSLLCYNNGGPNHAHQTANCGTSGLDTCWKFMGTIIDANRTVIRGQLTKKCVKMADMLGWTFGSNRGFRKPMGQNACQDVTSLLTEPDILTGMLCLCNDRDYCNASSNTRIPWPLMIGFSLVFFFTVISLQ</sequence>
<keyword evidence="1" id="KW-0472">Membrane</keyword>
<reference evidence="4" key="1">
    <citation type="submission" date="2017-01" db="EMBL/GenBank/DDBJ databases">
        <title>Comparative genomics of anhydrobiosis in the tardigrade Hypsibius dujardini.</title>
        <authorList>
            <person name="Yoshida Y."/>
            <person name="Koutsovoulos G."/>
            <person name="Laetsch D."/>
            <person name="Stevens L."/>
            <person name="Kumar S."/>
            <person name="Horikawa D."/>
            <person name="Ishino K."/>
            <person name="Komine S."/>
            <person name="Tomita M."/>
            <person name="Blaxter M."/>
            <person name="Arakawa K."/>
        </authorList>
    </citation>
    <scope>NUCLEOTIDE SEQUENCE [LARGE SCALE GENOMIC DNA]</scope>
    <source>
        <strain evidence="4">Z151</strain>
    </source>
</reference>
<keyword evidence="2" id="KW-0732">Signal</keyword>
<comment type="caution">
    <text evidence="3">The sequence shown here is derived from an EMBL/GenBank/DDBJ whole genome shotgun (WGS) entry which is preliminary data.</text>
</comment>
<evidence type="ECO:0008006" key="5">
    <source>
        <dbReference type="Google" id="ProtNLM"/>
    </source>
</evidence>
<evidence type="ECO:0000313" key="4">
    <source>
        <dbReference type="Proteomes" id="UP000192578"/>
    </source>
</evidence>
<evidence type="ECO:0000256" key="2">
    <source>
        <dbReference type="SAM" id="SignalP"/>
    </source>
</evidence>
<evidence type="ECO:0000313" key="3">
    <source>
        <dbReference type="EMBL" id="OWA50707.1"/>
    </source>
</evidence>
<gene>
    <name evidence="3" type="ORF">BV898_15216</name>
</gene>
<protein>
    <recommendedName>
        <fullName evidence="5">Protein sleepless</fullName>
    </recommendedName>
</protein>
<feature type="chain" id="PRO_5040883785" description="Protein sleepless" evidence="2">
    <location>
        <begin position="20"/>
        <end position="151"/>
    </location>
</feature>
<dbReference type="AlphaFoldDB" id="A0A9X6RKA1"/>
<dbReference type="Proteomes" id="UP000192578">
    <property type="component" value="Unassembled WGS sequence"/>
</dbReference>
<name>A0A9X6RKA1_HYPEX</name>
<organism evidence="3 4">
    <name type="scientific">Hypsibius exemplaris</name>
    <name type="common">Freshwater tardigrade</name>
    <dbReference type="NCBI Taxonomy" id="2072580"/>
    <lineage>
        <taxon>Eukaryota</taxon>
        <taxon>Metazoa</taxon>
        <taxon>Ecdysozoa</taxon>
        <taxon>Tardigrada</taxon>
        <taxon>Eutardigrada</taxon>
        <taxon>Parachela</taxon>
        <taxon>Hypsibioidea</taxon>
        <taxon>Hypsibiidae</taxon>
        <taxon>Hypsibius</taxon>
    </lineage>
</organism>
<evidence type="ECO:0000256" key="1">
    <source>
        <dbReference type="SAM" id="Phobius"/>
    </source>
</evidence>
<feature type="signal peptide" evidence="2">
    <location>
        <begin position="1"/>
        <end position="19"/>
    </location>
</feature>
<dbReference type="EMBL" id="MTYJ01000200">
    <property type="protein sequence ID" value="OWA50707.1"/>
    <property type="molecule type" value="Genomic_DNA"/>
</dbReference>